<evidence type="ECO:0000259" key="5">
    <source>
        <dbReference type="Pfam" id="PF16350"/>
    </source>
</evidence>
<evidence type="ECO:0000259" key="4">
    <source>
        <dbReference type="Pfam" id="PF08669"/>
    </source>
</evidence>
<keyword evidence="7" id="KW-1185">Reference proteome</keyword>
<evidence type="ECO:0000313" key="7">
    <source>
        <dbReference type="Proteomes" id="UP001501736"/>
    </source>
</evidence>
<dbReference type="SUPFAM" id="SSF101790">
    <property type="entry name" value="Aminomethyltransferase beta-barrel domain"/>
    <property type="match status" value="1"/>
</dbReference>
<dbReference type="PANTHER" id="PTHR43757">
    <property type="entry name" value="AMINOMETHYLTRANSFERASE"/>
    <property type="match status" value="1"/>
</dbReference>
<reference evidence="7" key="1">
    <citation type="journal article" date="2019" name="Int. J. Syst. Evol. Microbiol.">
        <title>The Global Catalogue of Microorganisms (GCM) 10K type strain sequencing project: providing services to taxonomists for standard genome sequencing and annotation.</title>
        <authorList>
            <consortium name="The Broad Institute Genomics Platform"/>
            <consortium name="The Broad Institute Genome Sequencing Center for Infectious Disease"/>
            <person name="Wu L."/>
            <person name="Ma J."/>
        </authorList>
    </citation>
    <scope>NUCLEOTIDE SEQUENCE [LARGE SCALE GENOMIC DNA]</scope>
    <source>
        <strain evidence="7">JCM 11483</strain>
    </source>
</reference>
<dbReference type="InterPro" id="IPR006222">
    <property type="entry name" value="GCVT_N"/>
</dbReference>
<dbReference type="Gene3D" id="2.40.30.110">
    <property type="entry name" value="Aminomethyltransferase beta-barrel domains"/>
    <property type="match status" value="1"/>
</dbReference>
<dbReference type="InterPro" id="IPR027266">
    <property type="entry name" value="TrmE/GcvT-like"/>
</dbReference>
<evidence type="ECO:0000313" key="6">
    <source>
        <dbReference type="EMBL" id="GAA3286923.1"/>
    </source>
</evidence>
<dbReference type="InterPro" id="IPR032503">
    <property type="entry name" value="FAO_M"/>
</dbReference>
<dbReference type="Pfam" id="PF01266">
    <property type="entry name" value="DAO"/>
    <property type="match status" value="1"/>
</dbReference>
<protein>
    <submittedName>
        <fullName evidence="6">FAD-dependent oxidoreductase</fullName>
    </submittedName>
</protein>
<dbReference type="Pfam" id="PF16350">
    <property type="entry name" value="FAO_M"/>
    <property type="match status" value="1"/>
</dbReference>
<name>A0ABP6RJ25_9MICC</name>
<dbReference type="InterPro" id="IPR036188">
    <property type="entry name" value="FAD/NAD-bd_sf"/>
</dbReference>
<dbReference type="InterPro" id="IPR006076">
    <property type="entry name" value="FAD-dep_OxRdtase"/>
</dbReference>
<sequence length="842" mass="90941">MSAMETVPERAEVVVIGAGIVGSSLVRHLAELGRRDILLVDKGPLPDPGGSTGHASNFVFPVDHSKEITELTLDSMRQYAELDVLIRCGGIEVARTPERLQELRRRLTSAHAWGVDAELISPERIRELVPWIREDLLIGGFHTPTGAVVDPIRAGELMRARAEELGALRTLAETEITGFDVDGGRVRAVHTSRGRVEVEQVVVACGVWSPQIAALAGASVPLTPVVHQMMDVGPIDELAETGEDISRPLVRDMDARMYERQRGADLEIGSYAHRPILHDPAEIPPVGSPGQRSPTEMPFSEADFAPQLAHAKQLFPTLVDRDDVGVVDAVDGLLSITPDGAPVLGETAEVDGLWSAAAVWIKEAPGVGRAVAEWMTAGASEIDVHGADVTRFAPHARTRHHARARAAEGFPKVYGIVHPREQWASHRPARTSPLQLRTEALGAEFFEGAGWERPQWYRSNERLLADYGERVERRLHEWDARWWSPIIEAEHLAMRERAAMIDLSFFAVFDVTGPGALEAVQHLAVANADKEPGRVIYTPLLDARGGFRADLTILRLDEQHFRIITGAADGARDLAWIRRRLPESARGRATVTDLSSATSAIGLWGPRARDVVAALTDEDVSAAGFGFGAAREVTLAGIPTLMVRISYVGDLGWEIHTAAEHAVALWDALAEAGREHGAVPAGAGVYGTTGRLEKAHRLMGAELAPDRDPVEAGLALPRVKSADFLGKEAYLAVREQEPAAVLCSLVMDGPGAAEPRFPAGNEPILAPDGSPLRDARGRRSYVTSAGPAPSLGEHLLLAYLPPEVAVDGAQLAVEILAVRQPVRVLTVGRTAPFDPEHARMKG</sequence>
<feature type="domain" description="GCVT N-terminal" evidence="3">
    <location>
        <begin position="437"/>
        <end position="715"/>
    </location>
</feature>
<dbReference type="Proteomes" id="UP001501736">
    <property type="component" value="Unassembled WGS sequence"/>
</dbReference>
<dbReference type="Gene3D" id="3.30.9.10">
    <property type="entry name" value="D-Amino Acid Oxidase, subunit A, domain 2"/>
    <property type="match status" value="1"/>
</dbReference>
<proteinExistence type="inferred from homology"/>
<dbReference type="PANTHER" id="PTHR43757:SF2">
    <property type="entry name" value="AMINOMETHYLTRANSFERASE, MITOCHONDRIAL"/>
    <property type="match status" value="1"/>
</dbReference>
<organism evidence="6 7">
    <name type="scientific">Nesterenkonia halobia</name>
    <dbReference type="NCBI Taxonomy" id="37922"/>
    <lineage>
        <taxon>Bacteria</taxon>
        <taxon>Bacillati</taxon>
        <taxon>Actinomycetota</taxon>
        <taxon>Actinomycetes</taxon>
        <taxon>Micrococcales</taxon>
        <taxon>Micrococcaceae</taxon>
        <taxon>Nesterenkonia</taxon>
    </lineage>
</organism>
<feature type="domain" description="Aminomethyltransferase C-terminal" evidence="4">
    <location>
        <begin position="742"/>
        <end position="825"/>
    </location>
</feature>
<dbReference type="EMBL" id="BAAAYG010000010">
    <property type="protein sequence ID" value="GAA3286923.1"/>
    <property type="molecule type" value="Genomic_DNA"/>
</dbReference>
<feature type="domain" description="FAD dependent oxidoreductase central" evidence="5">
    <location>
        <begin position="378"/>
        <end position="432"/>
    </location>
</feature>
<dbReference type="SUPFAM" id="SSF103025">
    <property type="entry name" value="Folate-binding domain"/>
    <property type="match status" value="1"/>
</dbReference>
<evidence type="ECO:0000259" key="3">
    <source>
        <dbReference type="Pfam" id="PF01571"/>
    </source>
</evidence>
<feature type="domain" description="FAD dependent oxidoreductase" evidence="2">
    <location>
        <begin position="13"/>
        <end position="374"/>
    </location>
</feature>
<comment type="similarity">
    <text evidence="1">Belongs to the GcvT family.</text>
</comment>
<dbReference type="Gene3D" id="3.30.70.1400">
    <property type="entry name" value="Aminomethyltransferase beta-barrel domains"/>
    <property type="match status" value="1"/>
</dbReference>
<gene>
    <name evidence="6" type="ORF">GCM10020260_22530</name>
</gene>
<dbReference type="Gene3D" id="3.30.1360.120">
    <property type="entry name" value="Probable tRNA modification gtpase trme, domain 1"/>
    <property type="match status" value="1"/>
</dbReference>
<dbReference type="Pfam" id="PF08669">
    <property type="entry name" value="GCV_T_C"/>
    <property type="match status" value="1"/>
</dbReference>
<dbReference type="InterPro" id="IPR028896">
    <property type="entry name" value="GcvT/YgfZ/DmdA"/>
</dbReference>
<dbReference type="InterPro" id="IPR013977">
    <property type="entry name" value="GcvT_C"/>
</dbReference>
<evidence type="ECO:0000256" key="1">
    <source>
        <dbReference type="ARBA" id="ARBA00008609"/>
    </source>
</evidence>
<dbReference type="SUPFAM" id="SSF54373">
    <property type="entry name" value="FAD-linked reductases, C-terminal domain"/>
    <property type="match status" value="1"/>
</dbReference>
<dbReference type="Gene3D" id="3.50.50.60">
    <property type="entry name" value="FAD/NAD(P)-binding domain"/>
    <property type="match status" value="1"/>
</dbReference>
<evidence type="ECO:0000259" key="2">
    <source>
        <dbReference type="Pfam" id="PF01266"/>
    </source>
</evidence>
<dbReference type="Pfam" id="PF01571">
    <property type="entry name" value="GCV_T"/>
    <property type="match status" value="1"/>
</dbReference>
<dbReference type="SUPFAM" id="SSF51905">
    <property type="entry name" value="FAD/NAD(P)-binding domain"/>
    <property type="match status" value="1"/>
</dbReference>
<dbReference type="InterPro" id="IPR029043">
    <property type="entry name" value="GcvT/YgfZ_C"/>
</dbReference>
<accession>A0ABP6RJ25</accession>
<comment type="caution">
    <text evidence="6">The sequence shown here is derived from an EMBL/GenBank/DDBJ whole genome shotgun (WGS) entry which is preliminary data.</text>
</comment>